<dbReference type="PANTHER" id="PTHR37804:SF1">
    <property type="entry name" value="CDAA REGULATORY PROTEIN CDAR"/>
    <property type="match status" value="1"/>
</dbReference>
<dbReference type="AlphaFoldDB" id="A0A938X2S3"/>
<name>A0A938X2S3_9FIRM</name>
<organism evidence="1 2">
    <name type="scientific">Merdimmobilis hominis</name>
    <dbReference type="NCBI Taxonomy" id="2897707"/>
    <lineage>
        <taxon>Bacteria</taxon>
        <taxon>Bacillati</taxon>
        <taxon>Bacillota</taxon>
        <taxon>Clostridia</taxon>
        <taxon>Eubacteriales</taxon>
        <taxon>Oscillospiraceae</taxon>
        <taxon>Merdimmobilis</taxon>
    </lineage>
</organism>
<dbReference type="EMBL" id="JACJKY010000001">
    <property type="protein sequence ID" value="MBM6919742.1"/>
    <property type="molecule type" value="Genomic_DNA"/>
</dbReference>
<dbReference type="Gene3D" id="2.170.120.30">
    <property type="match status" value="2"/>
</dbReference>
<dbReference type="InterPro" id="IPR012505">
    <property type="entry name" value="YbbR"/>
</dbReference>
<dbReference type="InterPro" id="IPR053154">
    <property type="entry name" value="c-di-AMP_regulator"/>
</dbReference>
<dbReference type="Gene3D" id="2.170.120.40">
    <property type="entry name" value="YbbR-like domain"/>
    <property type="match status" value="1"/>
</dbReference>
<gene>
    <name evidence="1" type="ORF">H6A12_00980</name>
</gene>
<reference evidence="1" key="1">
    <citation type="submission" date="2020-08" db="EMBL/GenBank/DDBJ databases">
        <authorList>
            <person name="Cejkova D."/>
            <person name="Kubasova T."/>
            <person name="Jahodarova E."/>
            <person name="Rychlik I."/>
        </authorList>
    </citation>
    <scope>NUCLEOTIDE SEQUENCE</scope>
    <source>
        <strain evidence="1">An559</strain>
    </source>
</reference>
<accession>A0A938X2S3</accession>
<proteinExistence type="predicted"/>
<sequence length="419" mass="46047">MKWNFTFSKLIENKKFLIALSILIAVIAWFTVATTFDPYQERVISDVPITLNLAGTTAEAQQLSVIDGQDTTIDVKIQGKRYLIADVTADDLVVTPNLATVTAPGQYEVSLSVQTKDPNETDFSIRGYTQTVTLRFDHVKSVNFDLKAKAEFVTAQEGYIKETPTATPQSVIITGAQSEVEQIAECVVEYDKSAVLSSTLTAEGKLVLYDASGKKLDLKYVSFSETTFQITVPIYLEKEFPIELSFINTNGIDTSKFNYTLSVDTVHLAGPEEIISKREKVTIGPLDLTKLDIGSVFMFPLDLDAGEIDIDNVGEVTVEIDSTNFAKSTMQISEDNIVLKNAPADLNVTLHSTSINNVKMVGNKSDIESLTASELFASVDLSNIEEGTSRVRVSIYATGNKFVWAVGEYYVTVKSEKKA</sequence>
<dbReference type="Pfam" id="PF07949">
    <property type="entry name" value="YbbR"/>
    <property type="match status" value="1"/>
</dbReference>
<dbReference type="PANTHER" id="PTHR37804">
    <property type="entry name" value="CDAA REGULATORY PROTEIN CDAR"/>
    <property type="match status" value="1"/>
</dbReference>
<comment type="caution">
    <text evidence="1">The sequence shown here is derived from an EMBL/GenBank/DDBJ whole genome shotgun (WGS) entry which is preliminary data.</text>
</comment>
<dbReference type="RefSeq" id="WP_204443814.1">
    <property type="nucleotide sequence ID" value="NZ_JACJKY010000001.1"/>
</dbReference>
<reference evidence="1" key="2">
    <citation type="journal article" date="2021" name="Sci. Rep.">
        <title>The distribution of antibiotic resistance genes in chicken gut microbiota commensals.</title>
        <authorList>
            <person name="Juricova H."/>
            <person name="Matiasovicova J."/>
            <person name="Kubasova T."/>
            <person name="Cejkova D."/>
            <person name="Rychlik I."/>
        </authorList>
    </citation>
    <scope>NUCLEOTIDE SEQUENCE</scope>
    <source>
        <strain evidence="1">An559</strain>
    </source>
</reference>
<evidence type="ECO:0000313" key="1">
    <source>
        <dbReference type="EMBL" id="MBM6919742.1"/>
    </source>
</evidence>
<evidence type="ECO:0000313" key="2">
    <source>
        <dbReference type="Proteomes" id="UP000774750"/>
    </source>
</evidence>
<protein>
    <recommendedName>
        <fullName evidence="3">YbbR-like protein</fullName>
    </recommendedName>
</protein>
<keyword evidence="2" id="KW-1185">Reference proteome</keyword>
<dbReference type="Proteomes" id="UP000774750">
    <property type="component" value="Unassembled WGS sequence"/>
</dbReference>
<evidence type="ECO:0008006" key="3">
    <source>
        <dbReference type="Google" id="ProtNLM"/>
    </source>
</evidence>